<gene>
    <name evidence="1" type="ORF">PGLA_20090</name>
</gene>
<dbReference type="AlphaFoldDB" id="A0A168HPK9"/>
<name>A0A168HPK9_9BACL</name>
<keyword evidence="2" id="KW-1185">Reference proteome</keyword>
<accession>A0A168HPK9</accession>
<dbReference type="SUPFAM" id="SSF56784">
    <property type="entry name" value="HAD-like"/>
    <property type="match status" value="1"/>
</dbReference>
<reference evidence="1 2" key="1">
    <citation type="submission" date="2016-03" db="EMBL/GenBank/DDBJ databases">
        <title>Draft genome sequence of Paenibacillus glacialis DSM 22343.</title>
        <authorList>
            <person name="Shin S.-K."/>
            <person name="Yi H."/>
        </authorList>
    </citation>
    <scope>NUCLEOTIDE SEQUENCE [LARGE SCALE GENOMIC DNA]</scope>
    <source>
        <strain evidence="1 2">DSM 22343</strain>
    </source>
</reference>
<dbReference type="InterPro" id="IPR036412">
    <property type="entry name" value="HAD-like_sf"/>
</dbReference>
<sequence>MNSGYQGTISAIPVFGISESPRKRLRAGNIDHLFTSLVVSDEVGIRKPHKEIFDMKILNRNTRSQILWILYML</sequence>
<dbReference type="Proteomes" id="UP000076967">
    <property type="component" value="Unassembled WGS sequence"/>
</dbReference>
<protein>
    <submittedName>
        <fullName evidence="1">Uncharacterized protein</fullName>
    </submittedName>
</protein>
<dbReference type="OrthoDB" id="9802350at2"/>
<organism evidence="1 2">
    <name type="scientific">Paenibacillus glacialis</name>
    <dbReference type="NCBI Taxonomy" id="494026"/>
    <lineage>
        <taxon>Bacteria</taxon>
        <taxon>Bacillati</taxon>
        <taxon>Bacillota</taxon>
        <taxon>Bacilli</taxon>
        <taxon>Bacillales</taxon>
        <taxon>Paenibacillaceae</taxon>
        <taxon>Paenibacillus</taxon>
    </lineage>
</organism>
<dbReference type="InterPro" id="IPR023214">
    <property type="entry name" value="HAD_sf"/>
</dbReference>
<evidence type="ECO:0000313" key="2">
    <source>
        <dbReference type="Proteomes" id="UP000076967"/>
    </source>
</evidence>
<dbReference type="Gene3D" id="3.40.50.1000">
    <property type="entry name" value="HAD superfamily/HAD-like"/>
    <property type="match status" value="1"/>
</dbReference>
<dbReference type="EMBL" id="LVJH01000048">
    <property type="protein sequence ID" value="OAB38398.1"/>
    <property type="molecule type" value="Genomic_DNA"/>
</dbReference>
<evidence type="ECO:0000313" key="1">
    <source>
        <dbReference type="EMBL" id="OAB38398.1"/>
    </source>
</evidence>
<comment type="caution">
    <text evidence="1">The sequence shown here is derived from an EMBL/GenBank/DDBJ whole genome shotgun (WGS) entry which is preliminary data.</text>
</comment>
<proteinExistence type="predicted"/>
<dbReference type="STRING" id="494026.PGLA_20090"/>